<evidence type="ECO:0000313" key="2">
    <source>
        <dbReference type="EMBL" id="AFK45090.1"/>
    </source>
</evidence>
<keyword evidence="1" id="KW-0812">Transmembrane</keyword>
<feature type="transmembrane region" description="Helical" evidence="1">
    <location>
        <begin position="21"/>
        <end position="41"/>
    </location>
</feature>
<organism evidence="2">
    <name type="scientific">Medicago truncatula</name>
    <name type="common">Barrel medic</name>
    <name type="synonym">Medicago tribuloides</name>
    <dbReference type="NCBI Taxonomy" id="3880"/>
    <lineage>
        <taxon>Eukaryota</taxon>
        <taxon>Viridiplantae</taxon>
        <taxon>Streptophyta</taxon>
        <taxon>Embryophyta</taxon>
        <taxon>Tracheophyta</taxon>
        <taxon>Spermatophyta</taxon>
        <taxon>Magnoliopsida</taxon>
        <taxon>eudicotyledons</taxon>
        <taxon>Gunneridae</taxon>
        <taxon>Pentapetalae</taxon>
        <taxon>rosids</taxon>
        <taxon>fabids</taxon>
        <taxon>Fabales</taxon>
        <taxon>Fabaceae</taxon>
        <taxon>Papilionoideae</taxon>
        <taxon>50 kb inversion clade</taxon>
        <taxon>NPAAA clade</taxon>
        <taxon>Hologalegina</taxon>
        <taxon>IRL clade</taxon>
        <taxon>Trifolieae</taxon>
        <taxon>Medicago</taxon>
    </lineage>
</organism>
<proteinExistence type="evidence at transcript level"/>
<accession>I3SXU8</accession>
<dbReference type="EMBL" id="BT145296">
    <property type="protein sequence ID" value="AFK45090.1"/>
    <property type="molecule type" value="mRNA"/>
</dbReference>
<protein>
    <recommendedName>
        <fullName evidence="3">Transmembrane protein</fullName>
    </recommendedName>
</protein>
<name>I3SXU8_MEDTR</name>
<reference evidence="2" key="1">
    <citation type="submission" date="2012-05" db="EMBL/GenBank/DDBJ databases">
        <authorList>
            <person name="Krishnakumar V."/>
            <person name="Cheung F."/>
            <person name="Xiao Y."/>
            <person name="Chan A."/>
            <person name="Moskal W.A."/>
            <person name="Town C.D."/>
        </authorList>
    </citation>
    <scope>NUCLEOTIDE SEQUENCE</scope>
</reference>
<dbReference type="AlphaFoldDB" id="I3SXU8"/>
<sequence length="57" mass="6715">MRARLNPVPTLMLLDRVKIASYVYITLHCLFCEILFPIYVLQMGPKYWPKVLTMLSN</sequence>
<evidence type="ECO:0000256" key="1">
    <source>
        <dbReference type="SAM" id="Phobius"/>
    </source>
</evidence>
<evidence type="ECO:0008006" key="3">
    <source>
        <dbReference type="Google" id="ProtNLM"/>
    </source>
</evidence>
<keyword evidence="1" id="KW-1133">Transmembrane helix</keyword>
<keyword evidence="1" id="KW-0472">Membrane</keyword>